<dbReference type="Proteomes" id="UP000265520">
    <property type="component" value="Unassembled WGS sequence"/>
</dbReference>
<dbReference type="EMBL" id="LXQA010056664">
    <property type="protein sequence ID" value="MCI04833.1"/>
    <property type="molecule type" value="Genomic_DNA"/>
</dbReference>
<proteinExistence type="predicted"/>
<keyword evidence="1" id="KW-0808">Transferase</keyword>
<reference evidence="1 2" key="1">
    <citation type="journal article" date="2018" name="Front. Plant Sci.">
        <title>Red Clover (Trifolium pratense) and Zigzag Clover (T. medium) - A Picture of Genomic Similarities and Differences.</title>
        <authorList>
            <person name="Dluhosova J."/>
            <person name="Istvanek J."/>
            <person name="Nedelnik J."/>
            <person name="Repkova J."/>
        </authorList>
    </citation>
    <scope>NUCLEOTIDE SEQUENCE [LARGE SCALE GENOMIC DNA]</scope>
    <source>
        <strain evidence="2">cv. 10/8</strain>
        <tissue evidence="1">Leaf</tissue>
    </source>
</reference>
<sequence>LKGGPLVKEWLDKTMAWQLAYPSGTAEECLEWLREANSKRVKLE</sequence>
<feature type="non-terminal residue" evidence="1">
    <location>
        <position position="1"/>
    </location>
</feature>
<evidence type="ECO:0000313" key="2">
    <source>
        <dbReference type="Proteomes" id="UP000265520"/>
    </source>
</evidence>
<accession>A0A392NYF6</accession>
<name>A0A392NYF6_9FABA</name>
<comment type="caution">
    <text evidence="1">The sequence shown here is derived from an EMBL/GenBank/DDBJ whole genome shotgun (WGS) entry which is preliminary data.</text>
</comment>
<dbReference type="AlphaFoldDB" id="A0A392NYF6"/>
<organism evidence="1 2">
    <name type="scientific">Trifolium medium</name>
    <dbReference type="NCBI Taxonomy" id="97028"/>
    <lineage>
        <taxon>Eukaryota</taxon>
        <taxon>Viridiplantae</taxon>
        <taxon>Streptophyta</taxon>
        <taxon>Embryophyta</taxon>
        <taxon>Tracheophyta</taxon>
        <taxon>Spermatophyta</taxon>
        <taxon>Magnoliopsida</taxon>
        <taxon>eudicotyledons</taxon>
        <taxon>Gunneridae</taxon>
        <taxon>Pentapetalae</taxon>
        <taxon>rosids</taxon>
        <taxon>fabids</taxon>
        <taxon>Fabales</taxon>
        <taxon>Fabaceae</taxon>
        <taxon>Papilionoideae</taxon>
        <taxon>50 kb inversion clade</taxon>
        <taxon>NPAAA clade</taxon>
        <taxon>Hologalegina</taxon>
        <taxon>IRL clade</taxon>
        <taxon>Trifolieae</taxon>
        <taxon>Trifolium</taxon>
    </lineage>
</organism>
<evidence type="ECO:0000313" key="1">
    <source>
        <dbReference type="EMBL" id="MCI04833.1"/>
    </source>
</evidence>
<dbReference type="GO" id="GO:0016740">
    <property type="term" value="F:transferase activity"/>
    <property type="evidence" value="ECO:0007669"/>
    <property type="project" value="UniProtKB-KW"/>
</dbReference>
<protein>
    <submittedName>
        <fullName evidence="1">CCA tRNA nucleotidyltransferase mitochondrial-like</fullName>
    </submittedName>
</protein>
<keyword evidence="2" id="KW-1185">Reference proteome</keyword>